<dbReference type="Gene3D" id="1.20.5.100">
    <property type="entry name" value="Cytochrome c1, transmembrane anchor, C-terminal"/>
    <property type="match status" value="1"/>
</dbReference>
<evidence type="ECO:0000313" key="12">
    <source>
        <dbReference type="Proteomes" id="UP000264492"/>
    </source>
</evidence>
<evidence type="ECO:0000256" key="9">
    <source>
        <dbReference type="SAM" id="Phobius"/>
    </source>
</evidence>
<accession>A0A371K5U9</accession>
<keyword evidence="10" id="KW-0732">Signal</keyword>
<dbReference type="Pfam" id="PF02167">
    <property type="entry name" value="Cytochrom_C1"/>
    <property type="match status" value="2"/>
</dbReference>
<keyword evidence="5 9" id="KW-1133">Transmembrane helix</keyword>
<sequence>MTKMMKSHIVKKLATLVAGLLVSASAFASGGGNLQQAGTDLGDRASLQRGAQLYMNYCSGCHSLKYLRYSRMAEDLGLSEDEVMNNLNFTGAKFGEQIQVSLTADHANQWFGKMPPDLSVIARVRGSDWIYTYLKSFYLDESRPLGWNNALFPNASMPNPLWQMQGTQTPEFTAKVPEHGMFGEKKDDKGQPIMACPHGTSEIDGKCFTHFKAGTPGSVEPERFNQAVRDITAFLEYAGEPAALKRQSLGVWVILFLAVLTFLAYLLKTEYWRDVEH</sequence>
<gene>
    <name evidence="11" type="ORF">DX914_09130</name>
</gene>
<evidence type="ECO:0000256" key="10">
    <source>
        <dbReference type="SAM" id="SignalP"/>
    </source>
</evidence>
<feature type="chain" id="PRO_5017009567" evidence="10">
    <location>
        <begin position="29"/>
        <end position="277"/>
    </location>
</feature>
<evidence type="ECO:0000256" key="2">
    <source>
        <dbReference type="ARBA" id="ARBA00022617"/>
    </source>
</evidence>
<keyword evidence="12" id="KW-1185">Reference proteome</keyword>
<dbReference type="OrthoDB" id="9798864at2"/>
<dbReference type="GO" id="GO:0009055">
    <property type="term" value="F:electron transfer activity"/>
    <property type="evidence" value="ECO:0007669"/>
    <property type="project" value="InterPro"/>
</dbReference>
<proteinExistence type="predicted"/>
<keyword evidence="2 8" id="KW-0349">Heme</keyword>
<evidence type="ECO:0000256" key="7">
    <source>
        <dbReference type="ARBA" id="ARBA00023136"/>
    </source>
</evidence>
<feature type="binding site" description="covalent" evidence="8">
    <location>
        <position position="58"/>
    </location>
    <ligand>
        <name>heme c</name>
        <dbReference type="ChEBI" id="CHEBI:61717"/>
    </ligand>
</feature>
<evidence type="ECO:0000256" key="8">
    <source>
        <dbReference type="PIRSR" id="PIRSR602326-1"/>
    </source>
</evidence>
<evidence type="ECO:0000256" key="1">
    <source>
        <dbReference type="ARBA" id="ARBA00004370"/>
    </source>
</evidence>
<comment type="cofactor">
    <cofactor evidence="8">
        <name>heme c</name>
        <dbReference type="ChEBI" id="CHEBI:61717"/>
    </cofactor>
    <text evidence="8">Binds 1 heme c group covalently per subunit.</text>
</comment>
<dbReference type="GO" id="GO:0016020">
    <property type="term" value="C:membrane"/>
    <property type="evidence" value="ECO:0007669"/>
    <property type="project" value="UniProtKB-SubCell"/>
</dbReference>
<dbReference type="Proteomes" id="UP000264492">
    <property type="component" value="Unassembled WGS sequence"/>
</dbReference>
<evidence type="ECO:0000256" key="4">
    <source>
        <dbReference type="ARBA" id="ARBA00022723"/>
    </source>
</evidence>
<feature type="signal peptide" evidence="10">
    <location>
        <begin position="1"/>
        <end position="28"/>
    </location>
</feature>
<evidence type="ECO:0000256" key="5">
    <source>
        <dbReference type="ARBA" id="ARBA00022989"/>
    </source>
</evidence>
<dbReference type="InterPro" id="IPR002326">
    <property type="entry name" value="Cyt_c1"/>
</dbReference>
<evidence type="ECO:0000256" key="3">
    <source>
        <dbReference type="ARBA" id="ARBA00022692"/>
    </source>
</evidence>
<dbReference type="GO" id="GO:0046872">
    <property type="term" value="F:metal ion binding"/>
    <property type="evidence" value="ECO:0007669"/>
    <property type="project" value="UniProtKB-KW"/>
</dbReference>
<organism evidence="11 12">
    <name type="scientific">Lysobacter silvisoli</name>
    <dbReference type="NCBI Taxonomy" id="2293254"/>
    <lineage>
        <taxon>Bacteria</taxon>
        <taxon>Pseudomonadati</taxon>
        <taxon>Pseudomonadota</taxon>
        <taxon>Gammaproteobacteria</taxon>
        <taxon>Lysobacterales</taxon>
        <taxon>Lysobacteraceae</taxon>
        <taxon>Lysobacter</taxon>
    </lineage>
</organism>
<dbReference type="Gene3D" id="1.10.760.10">
    <property type="entry name" value="Cytochrome c-like domain"/>
    <property type="match status" value="1"/>
</dbReference>
<feature type="transmembrane region" description="Helical" evidence="9">
    <location>
        <begin position="249"/>
        <end position="267"/>
    </location>
</feature>
<dbReference type="SUPFAM" id="SSF46626">
    <property type="entry name" value="Cytochrome c"/>
    <property type="match status" value="1"/>
</dbReference>
<keyword evidence="7 9" id="KW-0472">Membrane</keyword>
<reference evidence="11 12" key="1">
    <citation type="submission" date="2018-08" db="EMBL/GenBank/DDBJ databases">
        <title>Lysobacter sp. zong2l5, whole genome shotgun sequence.</title>
        <authorList>
            <person name="Zhang X."/>
            <person name="Feng G."/>
            <person name="Zhu H."/>
        </authorList>
    </citation>
    <scope>NUCLEOTIDE SEQUENCE [LARGE SCALE GENOMIC DNA]</scope>
    <source>
        <strain evidence="12">zong2l5</strain>
    </source>
</reference>
<keyword evidence="4 8" id="KW-0479">Metal-binding</keyword>
<keyword evidence="6 8" id="KW-0408">Iron</keyword>
<dbReference type="RefSeq" id="WP_115858669.1">
    <property type="nucleotide sequence ID" value="NZ_QTSU01000001.1"/>
</dbReference>
<dbReference type="PANTHER" id="PTHR10266:SF3">
    <property type="entry name" value="CYTOCHROME C1, HEME PROTEIN, MITOCHONDRIAL"/>
    <property type="match status" value="1"/>
</dbReference>
<evidence type="ECO:0000256" key="6">
    <source>
        <dbReference type="ARBA" id="ARBA00023004"/>
    </source>
</evidence>
<name>A0A371K5U9_9GAMM</name>
<comment type="caution">
    <text evidence="11">The sequence shown here is derived from an EMBL/GenBank/DDBJ whole genome shotgun (WGS) entry which is preliminary data.</text>
</comment>
<protein>
    <submittedName>
        <fullName evidence="11">Cytochrome c1</fullName>
    </submittedName>
</protein>
<dbReference type="InterPro" id="IPR036909">
    <property type="entry name" value="Cyt_c-like_dom_sf"/>
</dbReference>
<evidence type="ECO:0000313" key="11">
    <source>
        <dbReference type="EMBL" id="RDZ29232.1"/>
    </source>
</evidence>
<dbReference type="EMBL" id="QTSU01000001">
    <property type="protein sequence ID" value="RDZ29232.1"/>
    <property type="molecule type" value="Genomic_DNA"/>
</dbReference>
<feature type="binding site" description="covalent" evidence="8">
    <location>
        <position position="61"/>
    </location>
    <ligand>
        <name>heme c</name>
        <dbReference type="ChEBI" id="CHEBI:61717"/>
    </ligand>
</feature>
<comment type="subcellular location">
    <subcellularLocation>
        <location evidence="1">Membrane</location>
    </subcellularLocation>
</comment>
<feature type="binding site" description="covalent" evidence="8">
    <location>
        <position position="62"/>
    </location>
    <ligand>
        <name>heme c</name>
        <dbReference type="ChEBI" id="CHEBI:61717"/>
    </ligand>
</feature>
<dbReference type="AlphaFoldDB" id="A0A371K5U9"/>
<dbReference type="GO" id="GO:0020037">
    <property type="term" value="F:heme binding"/>
    <property type="evidence" value="ECO:0007669"/>
    <property type="project" value="InterPro"/>
</dbReference>
<keyword evidence="3 9" id="KW-0812">Transmembrane</keyword>
<dbReference type="PANTHER" id="PTHR10266">
    <property type="entry name" value="CYTOCHROME C1"/>
    <property type="match status" value="1"/>
</dbReference>